<feature type="region of interest" description="Disordered" evidence="1">
    <location>
        <begin position="1"/>
        <end position="22"/>
    </location>
</feature>
<dbReference type="InterPro" id="IPR050563">
    <property type="entry name" value="4-hydroxybenzoyl-CoA_TE"/>
</dbReference>
<protein>
    <submittedName>
        <fullName evidence="2">Thioesterase</fullName>
    </submittedName>
</protein>
<organism evidence="2 3">
    <name type="scientific">Bordetella genomosp. 5</name>
    <dbReference type="NCBI Taxonomy" id="1395608"/>
    <lineage>
        <taxon>Bacteria</taxon>
        <taxon>Pseudomonadati</taxon>
        <taxon>Pseudomonadota</taxon>
        <taxon>Betaproteobacteria</taxon>
        <taxon>Burkholderiales</taxon>
        <taxon>Alcaligenaceae</taxon>
        <taxon>Bordetella</taxon>
    </lineage>
</organism>
<dbReference type="GO" id="GO:0047617">
    <property type="term" value="F:fatty acyl-CoA hydrolase activity"/>
    <property type="evidence" value="ECO:0007669"/>
    <property type="project" value="TreeGrafter"/>
</dbReference>
<dbReference type="OrthoDB" id="9799036at2"/>
<gene>
    <name evidence="2" type="ORF">CAL25_04925</name>
</gene>
<accession>A0A261TZI0</accession>
<keyword evidence="3" id="KW-1185">Reference proteome</keyword>
<comment type="caution">
    <text evidence="2">The sequence shown here is derived from an EMBL/GenBank/DDBJ whole genome shotgun (WGS) entry which is preliminary data.</text>
</comment>
<evidence type="ECO:0000256" key="1">
    <source>
        <dbReference type="SAM" id="MobiDB-lite"/>
    </source>
</evidence>
<proteinExistence type="predicted"/>
<reference evidence="2 3" key="1">
    <citation type="submission" date="2017-05" db="EMBL/GenBank/DDBJ databases">
        <title>Complete and WGS of Bordetella genogroups.</title>
        <authorList>
            <person name="Spilker T."/>
            <person name="LiPuma J."/>
        </authorList>
    </citation>
    <scope>NUCLEOTIDE SEQUENCE [LARGE SCALE GENOMIC DNA]</scope>
    <source>
        <strain evidence="2 3">AU10456</strain>
    </source>
</reference>
<dbReference type="CDD" id="cd00586">
    <property type="entry name" value="4HBT"/>
    <property type="match status" value="1"/>
</dbReference>
<dbReference type="Pfam" id="PF13279">
    <property type="entry name" value="4HBT_2"/>
    <property type="match status" value="1"/>
</dbReference>
<dbReference type="AlphaFoldDB" id="A0A261TZI0"/>
<sequence>MDRADVSLNPQPGVGASPAAAAQTSEHALPVGAIHQIDLPLRWGDSDALNHLNNTLYFRLMEEARMRILYDSGLTLPAEQGPILAHASCDFLRPLTYPATVRVTHTLARLGRSSMEFELTLEKVGDDAGPYARGRNVLVWMDYTANRSAPWPAEVLAQLGGQLRLQQSR</sequence>
<dbReference type="Gene3D" id="3.10.129.10">
    <property type="entry name" value="Hotdog Thioesterase"/>
    <property type="match status" value="1"/>
</dbReference>
<dbReference type="InterPro" id="IPR029069">
    <property type="entry name" value="HotDog_dom_sf"/>
</dbReference>
<dbReference type="PANTHER" id="PTHR31793:SF24">
    <property type="entry name" value="LONG-CHAIN ACYL-COA THIOESTERASE FADM"/>
    <property type="match status" value="1"/>
</dbReference>
<evidence type="ECO:0000313" key="3">
    <source>
        <dbReference type="Proteomes" id="UP000216913"/>
    </source>
</evidence>
<name>A0A261TZI0_9BORD</name>
<dbReference type="Proteomes" id="UP000216913">
    <property type="component" value="Unassembled WGS sequence"/>
</dbReference>
<dbReference type="EMBL" id="NEVP01000002">
    <property type="protein sequence ID" value="OZI54572.1"/>
    <property type="molecule type" value="Genomic_DNA"/>
</dbReference>
<dbReference type="RefSeq" id="WP_094798846.1">
    <property type="nucleotide sequence ID" value="NZ_NEVN01000003.1"/>
</dbReference>
<evidence type="ECO:0000313" key="2">
    <source>
        <dbReference type="EMBL" id="OZI54572.1"/>
    </source>
</evidence>
<dbReference type="PANTHER" id="PTHR31793">
    <property type="entry name" value="4-HYDROXYBENZOYL-COA THIOESTERASE FAMILY MEMBER"/>
    <property type="match status" value="1"/>
</dbReference>
<dbReference type="SUPFAM" id="SSF54637">
    <property type="entry name" value="Thioesterase/thiol ester dehydrase-isomerase"/>
    <property type="match status" value="1"/>
</dbReference>